<dbReference type="OrthoDB" id="9923519at2"/>
<sequence>MRLNYASFLIPLWVVGILIYVYVSPGEYKLVPILAVLFMGAGFWYALVRFVRSNTAEPLPQKPLDITGFESKVKIAKPLRVVGMSFLILQLLVWLEVFRFRYDDYLSLLVIVFLLAYVLALVVFGRREVNL</sequence>
<keyword evidence="1" id="KW-0472">Membrane</keyword>
<evidence type="ECO:0008006" key="4">
    <source>
        <dbReference type="Google" id="ProtNLM"/>
    </source>
</evidence>
<keyword evidence="1" id="KW-1133">Transmembrane helix</keyword>
<dbReference type="EMBL" id="AQHR01000085">
    <property type="protein sequence ID" value="EON76589.1"/>
    <property type="molecule type" value="Genomic_DNA"/>
</dbReference>
<evidence type="ECO:0000313" key="3">
    <source>
        <dbReference type="Proteomes" id="UP000013909"/>
    </source>
</evidence>
<comment type="caution">
    <text evidence="2">The sequence shown here is derived from an EMBL/GenBank/DDBJ whole genome shotgun (WGS) entry which is preliminary data.</text>
</comment>
<feature type="transmembrane region" description="Helical" evidence="1">
    <location>
        <begin position="105"/>
        <end position="125"/>
    </location>
</feature>
<evidence type="ECO:0000313" key="2">
    <source>
        <dbReference type="EMBL" id="EON76589.1"/>
    </source>
</evidence>
<reference evidence="2 3" key="1">
    <citation type="submission" date="2013-02" db="EMBL/GenBank/DDBJ databases">
        <title>A novel strain isolated from Lonar lake, Maharashtra, India.</title>
        <authorList>
            <person name="Singh A."/>
        </authorList>
    </citation>
    <scope>NUCLEOTIDE SEQUENCE [LARGE SCALE GENOMIC DNA]</scope>
    <source>
        <strain evidence="2 3">AK24</strain>
    </source>
</reference>
<feature type="transmembrane region" description="Helical" evidence="1">
    <location>
        <begin position="29"/>
        <end position="48"/>
    </location>
</feature>
<protein>
    <recommendedName>
        <fullName evidence="4">DUF2178 domain-containing protein</fullName>
    </recommendedName>
</protein>
<feature type="transmembrane region" description="Helical" evidence="1">
    <location>
        <begin position="81"/>
        <end position="99"/>
    </location>
</feature>
<dbReference type="AlphaFoldDB" id="R7ZRI4"/>
<accession>R7ZRI4</accession>
<proteinExistence type="predicted"/>
<keyword evidence="3" id="KW-1185">Reference proteome</keyword>
<evidence type="ECO:0000256" key="1">
    <source>
        <dbReference type="SAM" id="Phobius"/>
    </source>
</evidence>
<gene>
    <name evidence="2" type="ORF">ADIS_3039</name>
</gene>
<organism evidence="2 3">
    <name type="scientific">Lunatimonas lonarensis</name>
    <dbReference type="NCBI Taxonomy" id="1232681"/>
    <lineage>
        <taxon>Bacteria</taxon>
        <taxon>Pseudomonadati</taxon>
        <taxon>Bacteroidota</taxon>
        <taxon>Cytophagia</taxon>
        <taxon>Cytophagales</taxon>
        <taxon>Cyclobacteriaceae</taxon>
    </lineage>
</organism>
<name>R7ZRI4_9BACT</name>
<keyword evidence="1" id="KW-0812">Transmembrane</keyword>
<dbReference type="RefSeq" id="WP_010855173.1">
    <property type="nucleotide sequence ID" value="NZ_AQHR01000085.1"/>
</dbReference>
<dbReference type="Proteomes" id="UP000013909">
    <property type="component" value="Unassembled WGS sequence"/>
</dbReference>
<feature type="transmembrane region" description="Helical" evidence="1">
    <location>
        <begin position="5"/>
        <end position="23"/>
    </location>
</feature>